<name>A0AAE2BU18_9LAMI</name>
<organism evidence="8 9">
    <name type="scientific">Sesamum angolense</name>
    <dbReference type="NCBI Taxonomy" id="2727404"/>
    <lineage>
        <taxon>Eukaryota</taxon>
        <taxon>Viridiplantae</taxon>
        <taxon>Streptophyta</taxon>
        <taxon>Embryophyta</taxon>
        <taxon>Tracheophyta</taxon>
        <taxon>Spermatophyta</taxon>
        <taxon>Magnoliopsida</taxon>
        <taxon>eudicotyledons</taxon>
        <taxon>Gunneridae</taxon>
        <taxon>Pentapetalae</taxon>
        <taxon>asterids</taxon>
        <taxon>lamiids</taxon>
        <taxon>Lamiales</taxon>
        <taxon>Pedaliaceae</taxon>
        <taxon>Sesamum</taxon>
    </lineage>
</organism>
<gene>
    <name evidence="8" type="ORF">Sango_1593100</name>
</gene>
<dbReference type="SUPFAM" id="SSF51445">
    <property type="entry name" value="(Trans)glycosidases"/>
    <property type="match status" value="1"/>
</dbReference>
<dbReference type="InterPro" id="IPR017853">
    <property type="entry name" value="GH"/>
</dbReference>
<comment type="caution">
    <text evidence="8">The sequence shown here is derived from an EMBL/GenBank/DDBJ whole genome shotgun (WGS) entry which is preliminary data.</text>
</comment>
<dbReference type="GO" id="GO:0008422">
    <property type="term" value="F:beta-glucosidase activity"/>
    <property type="evidence" value="ECO:0007669"/>
    <property type="project" value="TreeGrafter"/>
</dbReference>
<dbReference type="InterPro" id="IPR001360">
    <property type="entry name" value="Glyco_hydro_1"/>
</dbReference>
<evidence type="ECO:0000256" key="3">
    <source>
        <dbReference type="ARBA" id="ARBA00023295"/>
    </source>
</evidence>
<accession>A0AAE2BU18</accession>
<comment type="similarity">
    <text evidence="1 5">Belongs to the glycosyl hydrolase 1 family.</text>
</comment>
<dbReference type="PANTHER" id="PTHR10353:SF318">
    <property type="entry name" value="BETA-GLUCOSIDASE 31-RELATED"/>
    <property type="match status" value="1"/>
</dbReference>
<feature type="chain" id="PRO_5042153016" evidence="7">
    <location>
        <begin position="23"/>
        <end position="444"/>
    </location>
</feature>
<evidence type="ECO:0000256" key="7">
    <source>
        <dbReference type="SAM" id="SignalP"/>
    </source>
</evidence>
<dbReference type="PROSITE" id="PS00572">
    <property type="entry name" value="GLYCOSYL_HYDROL_F1_1"/>
    <property type="match status" value="1"/>
</dbReference>
<dbReference type="EMBL" id="JACGWL010000008">
    <property type="protein sequence ID" value="KAK4397565.1"/>
    <property type="molecule type" value="Genomic_DNA"/>
</dbReference>
<dbReference type="PRINTS" id="PR00131">
    <property type="entry name" value="GLHYDRLASE1"/>
</dbReference>
<reference evidence="8" key="2">
    <citation type="journal article" date="2024" name="Plant">
        <title>Genomic evolution and insights into agronomic trait innovations of Sesamum species.</title>
        <authorList>
            <person name="Miao H."/>
            <person name="Wang L."/>
            <person name="Qu L."/>
            <person name="Liu H."/>
            <person name="Sun Y."/>
            <person name="Le M."/>
            <person name="Wang Q."/>
            <person name="Wei S."/>
            <person name="Zheng Y."/>
            <person name="Lin W."/>
            <person name="Duan Y."/>
            <person name="Cao H."/>
            <person name="Xiong S."/>
            <person name="Wang X."/>
            <person name="Wei L."/>
            <person name="Li C."/>
            <person name="Ma Q."/>
            <person name="Ju M."/>
            <person name="Zhao R."/>
            <person name="Li G."/>
            <person name="Mu C."/>
            <person name="Tian Q."/>
            <person name="Mei H."/>
            <person name="Zhang T."/>
            <person name="Gao T."/>
            <person name="Zhang H."/>
        </authorList>
    </citation>
    <scope>NUCLEOTIDE SEQUENCE</scope>
    <source>
        <strain evidence="8">K16</strain>
    </source>
</reference>
<protein>
    <submittedName>
        <fullName evidence="8">Beta-glucosidase 12</fullName>
    </submittedName>
</protein>
<dbReference type="Pfam" id="PF00232">
    <property type="entry name" value="Glyco_hydro_1"/>
    <property type="match status" value="1"/>
</dbReference>
<keyword evidence="3 6" id="KW-0326">Glycosidase</keyword>
<evidence type="ECO:0000313" key="9">
    <source>
        <dbReference type="Proteomes" id="UP001289374"/>
    </source>
</evidence>
<sequence>MAAQRGCIALQVVLFLICSSFAGTVFGSTNDTSPYFSRSSFPEGFVFGAASSAYQYEGAASEGGRGPSIWDTYTHKFPDKIADRSNGDVADNFYHLYKEDVKLIKHLGLNAFRMSISWSRILPRGKLSGGVNKEGIAFYNNVFNELLANGKTPFVTLFHWDLPQALEDEYLGFLSPRIVFCGACFKEFGDRIKYWVTINEPFTYTNGGYDGGFIGNLAPGRCSNRALCAQGNSATEPYIVAHHLLLAHATTVRLYKEKYQPIQKGEIGIVLVTHWFVPYSSSKLDVRAARRALDFMYGCLWEYPKTMQSLVGNRLPKFTKEQATMLKGSFDYLGLNYYTGNYAAHILSRSGNISSTTDNMVRLSTEIKGVPIGKPTGVSIFFVYPKGLHDLLVYTKERYNNPTIYITENGMGDSKNGTIKQAIEDPLRVYFYNGHLRAVHQAIK</sequence>
<reference evidence="8" key="1">
    <citation type="submission" date="2020-06" db="EMBL/GenBank/DDBJ databases">
        <authorList>
            <person name="Li T."/>
            <person name="Hu X."/>
            <person name="Zhang T."/>
            <person name="Song X."/>
            <person name="Zhang H."/>
            <person name="Dai N."/>
            <person name="Sheng W."/>
            <person name="Hou X."/>
            <person name="Wei L."/>
        </authorList>
    </citation>
    <scope>NUCLEOTIDE SEQUENCE</scope>
    <source>
        <strain evidence="8">K16</strain>
        <tissue evidence="8">Leaf</tissue>
    </source>
</reference>
<evidence type="ECO:0000256" key="2">
    <source>
        <dbReference type="ARBA" id="ARBA00022801"/>
    </source>
</evidence>
<feature type="active site" description="Nucleophile" evidence="4">
    <location>
        <position position="408"/>
    </location>
</feature>
<dbReference type="AlphaFoldDB" id="A0AAE2BU18"/>
<keyword evidence="2 6" id="KW-0378">Hydrolase</keyword>
<feature type="signal peptide" evidence="7">
    <location>
        <begin position="1"/>
        <end position="22"/>
    </location>
</feature>
<dbReference type="PANTHER" id="PTHR10353">
    <property type="entry name" value="GLYCOSYL HYDROLASE"/>
    <property type="match status" value="1"/>
</dbReference>
<evidence type="ECO:0000256" key="1">
    <source>
        <dbReference type="ARBA" id="ARBA00010838"/>
    </source>
</evidence>
<dbReference type="Proteomes" id="UP001289374">
    <property type="component" value="Unassembled WGS sequence"/>
</dbReference>
<dbReference type="InterPro" id="IPR033132">
    <property type="entry name" value="GH_1_N_CS"/>
</dbReference>
<keyword evidence="7" id="KW-0732">Signal</keyword>
<evidence type="ECO:0000313" key="8">
    <source>
        <dbReference type="EMBL" id="KAK4397565.1"/>
    </source>
</evidence>
<evidence type="ECO:0000256" key="5">
    <source>
        <dbReference type="RuleBase" id="RU003690"/>
    </source>
</evidence>
<evidence type="ECO:0000256" key="4">
    <source>
        <dbReference type="PROSITE-ProRule" id="PRU10055"/>
    </source>
</evidence>
<dbReference type="InterPro" id="IPR018120">
    <property type="entry name" value="Glyco_hydro_1_AS"/>
</dbReference>
<dbReference type="GO" id="GO:0005975">
    <property type="term" value="P:carbohydrate metabolic process"/>
    <property type="evidence" value="ECO:0007669"/>
    <property type="project" value="InterPro"/>
</dbReference>
<proteinExistence type="inferred from homology"/>
<dbReference type="PROSITE" id="PS00653">
    <property type="entry name" value="GLYCOSYL_HYDROL_F1_2"/>
    <property type="match status" value="1"/>
</dbReference>
<dbReference type="Gene3D" id="3.20.20.80">
    <property type="entry name" value="Glycosidases"/>
    <property type="match status" value="1"/>
</dbReference>
<evidence type="ECO:0000256" key="6">
    <source>
        <dbReference type="RuleBase" id="RU004468"/>
    </source>
</evidence>
<keyword evidence="9" id="KW-1185">Reference proteome</keyword>
<dbReference type="FunFam" id="3.20.20.80:FF:000020">
    <property type="entry name" value="Beta-glucosidase 12"/>
    <property type="match status" value="1"/>
</dbReference>